<dbReference type="CDD" id="cd01029">
    <property type="entry name" value="TOPRIM_primases"/>
    <property type="match status" value="1"/>
</dbReference>
<sequence length="371" mass="42506">MKKELIDIRMDDVLNLLRLNVVKRNGNELNLYCPKCDVHKMKGEGHLYINVHKNTFFCHRCGTGGNALQLYAWLNNMDTKEAYRELVQILTKGTNRTRKAVAEPTATYNVNANRTENLAPVEQRNKVYREFLKLLDIDKKHKEHLLERGLTEVFIKFKGYKSLNVKDERKRKEICGTLLEKGLTLEGVPGFFKHSNGEWDFVPYNGFCIPVIDLEGMIQGLQVRIVGDANNGKYRWFSSGNISTGTSAKNFVHVVGTFNEEKYKRVFVIEGALKADICSYLMDGELFIALPGVNSSHDEAVQIVKKLGLKNEVFIVFDNDIIEKKEVQKAYERLKRKFKNEGITATRLAFNLDYKGYDDYLIASKIRGECA</sequence>
<dbReference type="InterPro" id="IPR002694">
    <property type="entry name" value="Znf_CHC2"/>
</dbReference>
<dbReference type="SUPFAM" id="SSF57783">
    <property type="entry name" value="Zinc beta-ribbon"/>
    <property type="match status" value="1"/>
</dbReference>
<dbReference type="InterPro" id="IPR024385">
    <property type="entry name" value="DUF3854"/>
</dbReference>
<accession>A0ABY7BKC2</accession>
<proteinExistence type="predicted"/>
<dbReference type="Gene3D" id="3.90.580.10">
    <property type="entry name" value="Zinc finger, CHC2-type domain"/>
    <property type="match status" value="1"/>
</dbReference>
<keyword evidence="4" id="KW-1185">Reference proteome</keyword>
<evidence type="ECO:0000259" key="2">
    <source>
        <dbReference type="Pfam" id="PF12965"/>
    </source>
</evidence>
<dbReference type="EMBL" id="CP113865">
    <property type="protein sequence ID" value="WAM33282.1"/>
    <property type="molecule type" value="Genomic_DNA"/>
</dbReference>
<reference evidence="3" key="1">
    <citation type="submission" date="2022-12" db="EMBL/GenBank/DDBJ databases">
        <authorList>
            <person name="Bing R.G."/>
            <person name="Willard D.J."/>
            <person name="Manesh M.J.H."/>
            <person name="Laemthong T."/>
            <person name="Crosby J.R."/>
            <person name="Kelly R.M."/>
        </authorList>
    </citation>
    <scope>NUCLEOTIDE SEQUENCE</scope>
    <source>
        <strain evidence="3">DSM 8990</strain>
    </source>
</reference>
<dbReference type="Pfam" id="PF01807">
    <property type="entry name" value="Zn_ribbon_DnaG"/>
    <property type="match status" value="1"/>
</dbReference>
<evidence type="ECO:0000259" key="1">
    <source>
        <dbReference type="Pfam" id="PF01807"/>
    </source>
</evidence>
<feature type="domain" description="DUF3854" evidence="2">
    <location>
        <begin position="266"/>
        <end position="364"/>
    </location>
</feature>
<dbReference type="RefSeq" id="WP_045170220.1">
    <property type="nucleotide sequence ID" value="NZ_CP113865.1"/>
</dbReference>
<protein>
    <submittedName>
        <fullName evidence="3">DUF3854 domain-containing protein</fullName>
    </submittedName>
</protein>
<feature type="domain" description="Zinc finger CHC2-type" evidence="1">
    <location>
        <begin position="22"/>
        <end position="90"/>
    </location>
</feature>
<name>A0ABY7BKC2_9FIRM</name>
<dbReference type="InterPro" id="IPR034154">
    <property type="entry name" value="TOPRIM_DnaG/twinkle"/>
</dbReference>
<dbReference type="Proteomes" id="UP001164909">
    <property type="component" value="Chromosome"/>
</dbReference>
<gene>
    <name evidence="3" type="ORF">OTK00_001777</name>
</gene>
<evidence type="ECO:0000313" key="3">
    <source>
        <dbReference type="EMBL" id="WAM33282.1"/>
    </source>
</evidence>
<evidence type="ECO:0000313" key="4">
    <source>
        <dbReference type="Proteomes" id="UP001164909"/>
    </source>
</evidence>
<dbReference type="InterPro" id="IPR036977">
    <property type="entry name" value="DNA_primase_Znf_CHC2"/>
</dbReference>
<organism evidence="3 4">
    <name type="scientific">Caldicellulosiruptor morganii</name>
    <dbReference type="NCBI Taxonomy" id="1387555"/>
    <lineage>
        <taxon>Bacteria</taxon>
        <taxon>Bacillati</taxon>
        <taxon>Bacillota</taxon>
        <taxon>Bacillota incertae sedis</taxon>
        <taxon>Caldicellulosiruptorales</taxon>
        <taxon>Caldicellulosiruptoraceae</taxon>
        <taxon>Caldicellulosiruptor</taxon>
    </lineage>
</organism>
<dbReference type="Pfam" id="PF12965">
    <property type="entry name" value="DUF3854"/>
    <property type="match status" value="1"/>
</dbReference>